<evidence type="ECO:0000313" key="4">
    <source>
        <dbReference type="Proteomes" id="UP000231960"/>
    </source>
</evidence>
<evidence type="ECO:0000256" key="1">
    <source>
        <dbReference type="ARBA" id="ARBA00022801"/>
    </source>
</evidence>
<sequence length="142" mass="16238">MAKEYVSKIFVTVDIVVFREKNTQKEILLIQRKNEPFKNQWALPGGFVDNDEDLETAAKRELREETCVVASNLQQVKAYGNPYRDPRGYMVSVVYFTTVDSDTNAVAADDAKALQWFTVENLPDLAFDHQTIIEDTLAKVFK</sequence>
<dbReference type="InterPro" id="IPR000086">
    <property type="entry name" value="NUDIX_hydrolase_dom"/>
</dbReference>
<dbReference type="Gene3D" id="3.90.79.10">
    <property type="entry name" value="Nucleoside Triphosphate Pyrophosphohydrolase"/>
    <property type="match status" value="1"/>
</dbReference>
<dbReference type="PROSITE" id="PS51462">
    <property type="entry name" value="NUDIX"/>
    <property type="match status" value="1"/>
</dbReference>
<dbReference type="PANTHER" id="PTHR43736">
    <property type="entry name" value="ADP-RIBOSE PYROPHOSPHATASE"/>
    <property type="match status" value="1"/>
</dbReference>
<dbReference type="EMBL" id="NIPO01000001">
    <property type="protein sequence ID" value="PJR04398.1"/>
    <property type="molecule type" value="Genomic_DNA"/>
</dbReference>
<dbReference type="SUPFAM" id="SSF55811">
    <property type="entry name" value="Nudix"/>
    <property type="match status" value="1"/>
</dbReference>
<dbReference type="Pfam" id="PF00293">
    <property type="entry name" value="NUDIX"/>
    <property type="match status" value="1"/>
</dbReference>
<comment type="caution">
    <text evidence="3">The sequence shown here is derived from an EMBL/GenBank/DDBJ whole genome shotgun (WGS) entry which is preliminary data.</text>
</comment>
<protein>
    <submittedName>
        <fullName evidence="3">NUDIX hydrolase</fullName>
    </submittedName>
</protein>
<accession>A0A2M9R694</accession>
<dbReference type="CDD" id="cd18873">
    <property type="entry name" value="NUDIX_NadM_like"/>
    <property type="match status" value="1"/>
</dbReference>
<keyword evidence="4" id="KW-1185">Reference proteome</keyword>
<evidence type="ECO:0000259" key="2">
    <source>
        <dbReference type="PROSITE" id="PS51462"/>
    </source>
</evidence>
<dbReference type="GO" id="GO:0016787">
    <property type="term" value="F:hydrolase activity"/>
    <property type="evidence" value="ECO:0007669"/>
    <property type="project" value="UniProtKB-KW"/>
</dbReference>
<dbReference type="PANTHER" id="PTHR43736:SF5">
    <property type="entry name" value="NUDIX HYDROLASE DOMAIN-CONTAINING PROTEIN"/>
    <property type="match status" value="1"/>
</dbReference>
<gene>
    <name evidence="3" type="ORF">CDL10_07490</name>
</gene>
<feature type="domain" description="Nudix hydrolase" evidence="2">
    <location>
        <begin position="8"/>
        <end position="141"/>
    </location>
</feature>
<dbReference type="InterPro" id="IPR020476">
    <property type="entry name" value="Nudix_hydrolase"/>
</dbReference>
<organism evidence="3 4">
    <name type="scientific">Avrilella dinanensis</name>
    <dbReference type="NCBI Taxonomy" id="2008672"/>
    <lineage>
        <taxon>Bacteria</taxon>
        <taxon>Pseudomonadati</taxon>
        <taxon>Bacteroidota</taxon>
        <taxon>Flavobacteriia</taxon>
        <taxon>Flavobacteriales</taxon>
        <taxon>Flavobacteriaceae</taxon>
        <taxon>Avrilella</taxon>
    </lineage>
</organism>
<dbReference type="RefSeq" id="WP_100677958.1">
    <property type="nucleotide sequence ID" value="NZ_NIPO01000001.1"/>
</dbReference>
<dbReference type="PRINTS" id="PR00502">
    <property type="entry name" value="NUDIXFAMILY"/>
</dbReference>
<name>A0A2M9R694_9FLAO</name>
<dbReference type="InterPro" id="IPR015797">
    <property type="entry name" value="NUDIX_hydrolase-like_dom_sf"/>
</dbReference>
<dbReference type="Proteomes" id="UP000231960">
    <property type="component" value="Unassembled WGS sequence"/>
</dbReference>
<reference evidence="3 4" key="1">
    <citation type="submission" date="2017-06" db="EMBL/GenBank/DDBJ databases">
        <title>Description of Avrilella dinanensis gen. nov. sp. nov.</title>
        <authorList>
            <person name="Leyer C."/>
            <person name="Sassi M."/>
            <person name="Minet J."/>
            <person name="Kayal S."/>
            <person name="Cattoir V."/>
        </authorList>
    </citation>
    <scope>NUCLEOTIDE SEQUENCE [LARGE SCALE GENOMIC DNA]</scope>
    <source>
        <strain evidence="3 4">UR159</strain>
    </source>
</reference>
<dbReference type="OrthoDB" id="9786141at2"/>
<keyword evidence="1 3" id="KW-0378">Hydrolase</keyword>
<dbReference type="AlphaFoldDB" id="A0A2M9R694"/>
<evidence type="ECO:0000313" key="3">
    <source>
        <dbReference type="EMBL" id="PJR04398.1"/>
    </source>
</evidence>
<proteinExistence type="predicted"/>